<keyword evidence="3" id="KW-1185">Reference proteome</keyword>
<protein>
    <recommendedName>
        <fullName evidence="1">DUS-like FMN-binding domain-containing protein</fullName>
    </recommendedName>
</protein>
<organism evidence="2 3">
    <name type="scientific">Lentibacillus populi</name>
    <dbReference type="NCBI Taxonomy" id="1827502"/>
    <lineage>
        <taxon>Bacteria</taxon>
        <taxon>Bacillati</taxon>
        <taxon>Bacillota</taxon>
        <taxon>Bacilli</taxon>
        <taxon>Bacillales</taxon>
        <taxon>Bacillaceae</taxon>
        <taxon>Lentibacillus</taxon>
    </lineage>
</organism>
<dbReference type="EMBL" id="BMJD01000028">
    <property type="protein sequence ID" value="GGB51328.1"/>
    <property type="molecule type" value="Genomic_DNA"/>
</dbReference>
<evidence type="ECO:0000313" key="3">
    <source>
        <dbReference type="Proteomes" id="UP000621492"/>
    </source>
</evidence>
<dbReference type="GO" id="GO:0016491">
    <property type="term" value="F:oxidoreductase activity"/>
    <property type="evidence" value="ECO:0007669"/>
    <property type="project" value="InterPro"/>
</dbReference>
<name>A0A9W5TZ51_9BACI</name>
<dbReference type="InterPro" id="IPR035587">
    <property type="entry name" value="DUS-like_FMN-bd"/>
</dbReference>
<dbReference type="Gene3D" id="1.10.1200.80">
    <property type="entry name" value="Putative flavin oxidoreducatase, domain 2"/>
    <property type="match status" value="1"/>
</dbReference>
<sequence length="68" mass="7771">MLASYGTINQKGERVAIMEMRKHAAWYLKGLKGNGKVRSRINQVETREELLEILYTYAQELEAAIKAS</sequence>
<feature type="domain" description="DUS-like FMN-binding" evidence="1">
    <location>
        <begin position="7"/>
        <end position="56"/>
    </location>
</feature>
<proteinExistence type="predicted"/>
<dbReference type="InterPro" id="IPR024036">
    <property type="entry name" value="tRNA-dHydroUridine_Synthase_C"/>
</dbReference>
<comment type="caution">
    <text evidence="2">The sequence shown here is derived from an EMBL/GenBank/DDBJ whole genome shotgun (WGS) entry which is preliminary data.</text>
</comment>
<reference evidence="2" key="1">
    <citation type="journal article" date="2014" name="Int. J. Syst. Evol. Microbiol.">
        <title>Complete genome sequence of Corynebacterium casei LMG S-19264T (=DSM 44701T), isolated from a smear-ripened cheese.</title>
        <authorList>
            <consortium name="US DOE Joint Genome Institute (JGI-PGF)"/>
            <person name="Walter F."/>
            <person name="Albersmeier A."/>
            <person name="Kalinowski J."/>
            <person name="Ruckert C."/>
        </authorList>
    </citation>
    <scope>NUCLEOTIDE SEQUENCE</scope>
    <source>
        <strain evidence="2">CGMCC 1.15454</strain>
    </source>
</reference>
<evidence type="ECO:0000313" key="2">
    <source>
        <dbReference type="EMBL" id="GGB51328.1"/>
    </source>
</evidence>
<accession>A0A9W5TZ51</accession>
<dbReference type="Proteomes" id="UP000621492">
    <property type="component" value="Unassembled WGS sequence"/>
</dbReference>
<evidence type="ECO:0000259" key="1">
    <source>
        <dbReference type="Pfam" id="PF01207"/>
    </source>
</evidence>
<dbReference type="AlphaFoldDB" id="A0A9W5TZ51"/>
<dbReference type="Pfam" id="PF01207">
    <property type="entry name" value="Dus"/>
    <property type="match status" value="1"/>
</dbReference>
<reference evidence="2" key="2">
    <citation type="submission" date="2020-09" db="EMBL/GenBank/DDBJ databases">
        <authorList>
            <person name="Sun Q."/>
            <person name="Zhou Y."/>
        </authorList>
    </citation>
    <scope>NUCLEOTIDE SEQUENCE</scope>
    <source>
        <strain evidence="2">CGMCC 1.15454</strain>
    </source>
</reference>
<gene>
    <name evidence="2" type="ORF">GCM10011409_31130</name>
</gene>